<evidence type="ECO:0000313" key="3">
    <source>
        <dbReference type="Proteomes" id="UP000799757"/>
    </source>
</evidence>
<gene>
    <name evidence="2" type="ORF">K505DRAFT_363566</name>
</gene>
<organism evidence="2 3">
    <name type="scientific">Melanomma pulvis-pyrius CBS 109.77</name>
    <dbReference type="NCBI Taxonomy" id="1314802"/>
    <lineage>
        <taxon>Eukaryota</taxon>
        <taxon>Fungi</taxon>
        <taxon>Dikarya</taxon>
        <taxon>Ascomycota</taxon>
        <taxon>Pezizomycotina</taxon>
        <taxon>Dothideomycetes</taxon>
        <taxon>Pleosporomycetidae</taxon>
        <taxon>Pleosporales</taxon>
        <taxon>Melanommataceae</taxon>
        <taxon>Melanomma</taxon>
    </lineage>
</organism>
<dbReference type="Pfam" id="PF00106">
    <property type="entry name" value="adh_short"/>
    <property type="match status" value="1"/>
</dbReference>
<dbReference type="InterPro" id="IPR036291">
    <property type="entry name" value="NAD(P)-bd_dom_sf"/>
</dbReference>
<dbReference type="SUPFAM" id="SSF51735">
    <property type="entry name" value="NAD(P)-binding Rossmann-fold domains"/>
    <property type="match status" value="1"/>
</dbReference>
<dbReference type="EMBL" id="MU002005">
    <property type="protein sequence ID" value="KAF2791719.1"/>
    <property type="molecule type" value="Genomic_DNA"/>
</dbReference>
<dbReference type="GO" id="GO:0016491">
    <property type="term" value="F:oxidoreductase activity"/>
    <property type="evidence" value="ECO:0007669"/>
    <property type="project" value="UniProtKB-KW"/>
</dbReference>
<dbReference type="Gene3D" id="3.40.50.720">
    <property type="entry name" value="NAD(P)-binding Rossmann-like Domain"/>
    <property type="match status" value="1"/>
</dbReference>
<dbReference type="OrthoDB" id="542013at2759"/>
<evidence type="ECO:0000313" key="2">
    <source>
        <dbReference type="EMBL" id="KAF2791719.1"/>
    </source>
</evidence>
<dbReference type="InterPro" id="IPR002347">
    <property type="entry name" value="SDR_fam"/>
</dbReference>
<protein>
    <submittedName>
        <fullName evidence="2">NAD(P)-binding protein</fullName>
    </submittedName>
</protein>
<dbReference type="PANTHER" id="PTHR43157">
    <property type="entry name" value="PHOSPHATIDYLINOSITOL-GLYCAN BIOSYNTHESIS CLASS F PROTEIN-RELATED"/>
    <property type="match status" value="1"/>
</dbReference>
<accession>A0A6A6X5X3</accession>
<keyword evidence="1" id="KW-0560">Oxidoreductase</keyword>
<proteinExistence type="predicted"/>
<evidence type="ECO:0000256" key="1">
    <source>
        <dbReference type="ARBA" id="ARBA00023002"/>
    </source>
</evidence>
<keyword evidence="3" id="KW-1185">Reference proteome</keyword>
<sequence>MSFLDFVKSQRQHVPIVPTPSDCNGGTYIVIGANTGLGYECVKHLVRLSAVRVIMGVRSLSKGDAAKAQIEAETGIKGVAEVWHIDLTSYDSVKEFADRVKRLDRVDGVVENAAIAMANQTFSEGLETSLTVNVISTLLLAVLVLPKLQESAKKYGISPRLAAVGSGVAFSVKGELEKSNGDVLDAVSADGGNMSKRYPVSKLLELYAIRQLALLRPVSETGVTINYVNPGFCKTELSRNAGFILWAILGIMKIFLGRTAEVGSRTLLHAGVAAGKDSHGKYVSECEIKEGQVAPWVTDDAGAKMQNRVWESVSKKLNIIQPGCI</sequence>
<dbReference type="Proteomes" id="UP000799757">
    <property type="component" value="Unassembled WGS sequence"/>
</dbReference>
<name>A0A6A6X5X3_9PLEO</name>
<dbReference type="PANTHER" id="PTHR43157:SF61">
    <property type="entry name" value="DEHYDROGENASE_REDUCTASE FAMILY PROTEIN, PUTATIVE (AFU_ORTHOLOGUE AFUA_3G01250)-RELATED"/>
    <property type="match status" value="1"/>
</dbReference>
<dbReference type="PRINTS" id="PR00081">
    <property type="entry name" value="GDHRDH"/>
</dbReference>
<dbReference type="AlphaFoldDB" id="A0A6A6X5X3"/>
<reference evidence="2" key="1">
    <citation type="journal article" date="2020" name="Stud. Mycol.">
        <title>101 Dothideomycetes genomes: a test case for predicting lifestyles and emergence of pathogens.</title>
        <authorList>
            <person name="Haridas S."/>
            <person name="Albert R."/>
            <person name="Binder M."/>
            <person name="Bloem J."/>
            <person name="Labutti K."/>
            <person name="Salamov A."/>
            <person name="Andreopoulos B."/>
            <person name="Baker S."/>
            <person name="Barry K."/>
            <person name="Bills G."/>
            <person name="Bluhm B."/>
            <person name="Cannon C."/>
            <person name="Castanera R."/>
            <person name="Culley D."/>
            <person name="Daum C."/>
            <person name="Ezra D."/>
            <person name="Gonzalez J."/>
            <person name="Henrissat B."/>
            <person name="Kuo A."/>
            <person name="Liang C."/>
            <person name="Lipzen A."/>
            <person name="Lutzoni F."/>
            <person name="Magnuson J."/>
            <person name="Mondo S."/>
            <person name="Nolan M."/>
            <person name="Ohm R."/>
            <person name="Pangilinan J."/>
            <person name="Park H.-J."/>
            <person name="Ramirez L."/>
            <person name="Alfaro M."/>
            <person name="Sun H."/>
            <person name="Tritt A."/>
            <person name="Yoshinaga Y."/>
            <person name="Zwiers L.-H."/>
            <person name="Turgeon B."/>
            <person name="Goodwin S."/>
            <person name="Spatafora J."/>
            <person name="Crous P."/>
            <person name="Grigoriev I."/>
        </authorList>
    </citation>
    <scope>NUCLEOTIDE SEQUENCE</scope>
    <source>
        <strain evidence="2">CBS 109.77</strain>
    </source>
</reference>